<protein>
    <submittedName>
        <fullName evidence="2">Phage tail tape measure protein</fullName>
    </submittedName>
</protein>
<dbReference type="RefSeq" id="WP_164609194.1">
    <property type="nucleotide sequence ID" value="NZ_JAAIKE010000001.1"/>
</dbReference>
<name>A0A6B3RJ95_9RHOB</name>
<evidence type="ECO:0000256" key="1">
    <source>
        <dbReference type="SAM" id="Phobius"/>
    </source>
</evidence>
<evidence type="ECO:0000313" key="3">
    <source>
        <dbReference type="Proteomes" id="UP000481421"/>
    </source>
</evidence>
<sequence>MATGMRDLVAKLRLDTTEFNAGVRSTSQTLKAVGAMMAAATAAFGAALSAAAIKGANDIDKVAKSARRVESSIGGFRALEMAAGEAGVGVETLADAVQTMDREIAKGSKGAVDSLRKIGLAASDLAGLDADQKLALIADGIKTMGLSSGEASAVLQGLGIRNKEMLLAVMQGGDAFRKARADVQDYGLALSSVQSDKIEAANDAIGRLSLIGQYFSQQLALKVVPALGAMAQAFTDSLREGGLLRSMIDAFVGSLDVVVASLGVATVGFGTYYVAALAAAKLATLTLAGALAFLRTALITTGIGVLVVAAGYLVAKFVELVAKVGGFGNAMALLKDVALEVWDRIRRGGSLMAEAIAGYALDISAGFASAFATVVESFASMTDAIARGWNGLMSMMGIESSAQGMGAELAAGMRAEADMLSANARAYGESISATRKEIMAPLDSIAALRAAVDGTTDSIETATGAAQGLGDTFEDVGGAGSKGGGKGGEALDKLKDKAEALKQTMDEVKTSMSSAFVGLVTGAKSLKTAVGELLTKFAEMLASRAFDMLWSGGAGKRGGIGGLFGRLLGFADGGVFTAGRVQAFAKGGVVAGATAFAMHSGLGVMGEAGPEAIMPLSRGADGKLGVQSSGGQVEIVVRSEPGVIVEIARNEAGAMIRQAAPGIVTASVQQTVALGREDRIF</sequence>
<evidence type="ECO:0000313" key="2">
    <source>
        <dbReference type="EMBL" id="NEX45183.1"/>
    </source>
</evidence>
<feature type="transmembrane region" description="Helical" evidence="1">
    <location>
        <begin position="292"/>
        <end position="315"/>
    </location>
</feature>
<accession>A0A6B3RJ95</accession>
<organism evidence="2 3">
    <name type="scientific">Pseudotabrizicola algicola</name>
    <dbReference type="NCBI Taxonomy" id="2709381"/>
    <lineage>
        <taxon>Bacteria</taxon>
        <taxon>Pseudomonadati</taxon>
        <taxon>Pseudomonadota</taxon>
        <taxon>Alphaproteobacteria</taxon>
        <taxon>Rhodobacterales</taxon>
        <taxon>Paracoccaceae</taxon>
        <taxon>Pseudotabrizicola</taxon>
    </lineage>
</organism>
<reference evidence="2 3" key="1">
    <citation type="submission" date="2020-02" db="EMBL/GenBank/DDBJ databases">
        <title>Rhodobacter algicola sp. nov., isolated from microalga culture.</title>
        <authorList>
            <person name="Park C.-Y."/>
        </authorList>
    </citation>
    <scope>NUCLEOTIDE SEQUENCE [LARGE SCALE GENOMIC DNA]</scope>
    <source>
        <strain evidence="2 3">ETT8</strain>
    </source>
</reference>
<proteinExistence type="predicted"/>
<gene>
    <name evidence="2" type="ORF">G3572_03125</name>
</gene>
<keyword evidence="1" id="KW-0812">Transmembrane</keyword>
<feature type="transmembrane region" description="Helical" evidence="1">
    <location>
        <begin position="255"/>
        <end position="280"/>
    </location>
</feature>
<keyword evidence="3" id="KW-1185">Reference proteome</keyword>
<keyword evidence="1" id="KW-1133">Transmembrane helix</keyword>
<dbReference type="AlphaFoldDB" id="A0A6B3RJ95"/>
<comment type="caution">
    <text evidence="2">The sequence shown here is derived from an EMBL/GenBank/DDBJ whole genome shotgun (WGS) entry which is preliminary data.</text>
</comment>
<dbReference type="Proteomes" id="UP000481421">
    <property type="component" value="Unassembled WGS sequence"/>
</dbReference>
<keyword evidence="1" id="KW-0472">Membrane</keyword>
<dbReference type="EMBL" id="JAAIKE010000001">
    <property type="protein sequence ID" value="NEX45183.1"/>
    <property type="molecule type" value="Genomic_DNA"/>
</dbReference>